<dbReference type="PROSITE" id="PS51257">
    <property type="entry name" value="PROKAR_LIPOPROTEIN"/>
    <property type="match status" value="1"/>
</dbReference>
<accession>A0A949X3L1</accession>
<comment type="caution">
    <text evidence="4">The sequence shown here is derived from an EMBL/GenBank/DDBJ whole genome shotgun (WGS) entry which is preliminary data.</text>
</comment>
<gene>
    <name evidence="4" type="ORF">I6U48_18135</name>
</gene>
<feature type="domain" description="Leucine-binding protein" evidence="3">
    <location>
        <begin position="32"/>
        <end position="369"/>
    </location>
</feature>
<feature type="chain" id="PRO_5038823586" evidence="2">
    <location>
        <begin position="21"/>
        <end position="379"/>
    </location>
</feature>
<dbReference type="CDD" id="cd06347">
    <property type="entry name" value="PBP1_ABC_LivK_ligand_binding-like"/>
    <property type="match status" value="1"/>
</dbReference>
<dbReference type="EMBL" id="JAEEGC010000098">
    <property type="protein sequence ID" value="MBV7274819.1"/>
    <property type="molecule type" value="Genomic_DNA"/>
</dbReference>
<evidence type="ECO:0000256" key="2">
    <source>
        <dbReference type="SAM" id="SignalP"/>
    </source>
</evidence>
<evidence type="ECO:0000313" key="5">
    <source>
        <dbReference type="Proteomes" id="UP000694308"/>
    </source>
</evidence>
<proteinExistence type="predicted"/>
<name>A0A949X3L1_9CLOT</name>
<feature type="signal peptide" evidence="2">
    <location>
        <begin position="1"/>
        <end position="20"/>
    </location>
</feature>
<dbReference type="InterPro" id="IPR028081">
    <property type="entry name" value="Leu-bd"/>
</dbReference>
<evidence type="ECO:0000259" key="3">
    <source>
        <dbReference type="Pfam" id="PF13458"/>
    </source>
</evidence>
<dbReference type="Proteomes" id="UP000694308">
    <property type="component" value="Unassembled WGS sequence"/>
</dbReference>
<dbReference type="PANTHER" id="PTHR30483:SF6">
    <property type="entry name" value="PERIPLASMIC BINDING PROTEIN OF ABC TRANSPORTER FOR NATURAL AMINO ACIDS"/>
    <property type="match status" value="1"/>
</dbReference>
<reference evidence="4" key="1">
    <citation type="submission" date="2020-12" db="EMBL/GenBank/DDBJ databases">
        <title>Clostridium thailandense sp. nov., a novel acetogenic bacterium isolated from peat land soil in Thailand.</title>
        <authorList>
            <person name="Chaikitkaew S."/>
            <person name="Birkeland N.K."/>
        </authorList>
    </citation>
    <scope>NUCLEOTIDE SEQUENCE</scope>
    <source>
        <strain evidence="4">PL3</strain>
    </source>
</reference>
<keyword evidence="1 2" id="KW-0732">Signal</keyword>
<protein>
    <submittedName>
        <fullName evidence="4">ABC transporter substrate-binding protein</fullName>
    </submittedName>
</protein>
<dbReference type="RefSeq" id="WP_218321877.1">
    <property type="nucleotide sequence ID" value="NZ_JAEEGC010000098.1"/>
</dbReference>
<evidence type="ECO:0000313" key="4">
    <source>
        <dbReference type="EMBL" id="MBV7274819.1"/>
    </source>
</evidence>
<keyword evidence="5" id="KW-1185">Reference proteome</keyword>
<sequence length="379" mass="40289">MNKKLMALLLGVAMVTTVFTGCGQKKAADSGEIKIGVVLPLTGDIAAMGQSAKNAISLLDEQVNGKGGVLGKKVKFIIEDDENKPANSANVAQKLITEDVVGIIGSYSSKCSIAMAPVVNAAKIPMITGTSTNPKVTEAGEYIFRSCFIDPFQGTVIAKFAIGDLKAKTAAVLFDNGNDYSKGLSEFFQAEFKKEGGQVVDAETYANGDQDFNAQLTKIKALNPDILVLPDMYSNVGLITKQARAVGIKATFLGGDGWDSPDLFKIGGDSVNGSYFTNHFSPDDTSPEVVEYNKAYKAKFNTTPDATSGLVYDAGKILITAIEKAGSADPEKIKDTMKGLTVQVVSGKVSFDEKRNPVKSAVIIKVEDGKQKFVKKVNP</sequence>
<organism evidence="4 5">
    <name type="scientific">Clostridium thailandense</name>
    <dbReference type="NCBI Taxonomy" id="2794346"/>
    <lineage>
        <taxon>Bacteria</taxon>
        <taxon>Bacillati</taxon>
        <taxon>Bacillota</taxon>
        <taxon>Clostridia</taxon>
        <taxon>Eubacteriales</taxon>
        <taxon>Clostridiaceae</taxon>
        <taxon>Clostridium</taxon>
    </lineage>
</organism>
<dbReference type="Pfam" id="PF13458">
    <property type="entry name" value="Peripla_BP_6"/>
    <property type="match status" value="1"/>
</dbReference>
<dbReference type="PANTHER" id="PTHR30483">
    <property type="entry name" value="LEUCINE-SPECIFIC-BINDING PROTEIN"/>
    <property type="match status" value="1"/>
</dbReference>
<dbReference type="InterPro" id="IPR051010">
    <property type="entry name" value="BCAA_transport"/>
</dbReference>
<dbReference type="AlphaFoldDB" id="A0A949X3L1"/>
<evidence type="ECO:0000256" key="1">
    <source>
        <dbReference type="ARBA" id="ARBA00022729"/>
    </source>
</evidence>